<feature type="compositionally biased region" description="Polar residues" evidence="2">
    <location>
        <begin position="140"/>
        <end position="151"/>
    </location>
</feature>
<feature type="coiled-coil region" evidence="1">
    <location>
        <begin position="600"/>
        <end position="627"/>
    </location>
</feature>
<feature type="region of interest" description="Disordered" evidence="2">
    <location>
        <begin position="180"/>
        <end position="273"/>
    </location>
</feature>
<sequence>MYQRLSYIDIELRGSSPLTTLDDDEQVPASATQAPTSGVVASAAEREITSPSNGGFQEAEHEKVAGAAKRDIEHEKEAGAAERDIEHKKVAGAAERDLDLEPSRAGAVERDREHKKVAGATRREITSPSNTGGVQEAEQNRSVSSSPNASVQEAECKSPPNQNKLLERAQEVVAQLDIATGFRSQDSRMQRESTAFPPLGSNIDAENRGMYSAWKATRSREPNEPPRVGHPSSHATPIPSKVGPTGNLLPRMISVSPMPTTQENPAVDTHQDNFECESLKELNEMADAKSIPLLKITDEGDQSSGALVESGPTKRKRLNDHDGRTDAEGSREAPSKQKKGRKKPIVSKKKDEKFEGQGNEPGPGGHDGEQAEDERPKKKRKASTTIKAPQEDSEDSENDDEERKDKNEPKGETERMRDERRASLPKFIEKAKNQIRQWRLAPDGDGIPLETRKLMRKVADYAPECASVCPAMTWHILSTGPGNTRCLKHAAARPKLVPLTEEEEEEKKKVKEPPFEDRLLSCGCHARNAMWEFYLFKTGQITVAENGEEIIVGWKYLRMDLRMRDLVFEQVAAETCWDLDDIWRYKANAAGKFTVQRSRIERTQAHINRLTRKLEDLKKEKAEEEAEKYVAGPAGVEGPLDAGYRSSSQLSSA</sequence>
<organism evidence="3 4">
    <name type="scientific">Rhodocollybia butyracea</name>
    <dbReference type="NCBI Taxonomy" id="206335"/>
    <lineage>
        <taxon>Eukaryota</taxon>
        <taxon>Fungi</taxon>
        <taxon>Dikarya</taxon>
        <taxon>Basidiomycota</taxon>
        <taxon>Agaricomycotina</taxon>
        <taxon>Agaricomycetes</taxon>
        <taxon>Agaricomycetidae</taxon>
        <taxon>Agaricales</taxon>
        <taxon>Marasmiineae</taxon>
        <taxon>Omphalotaceae</taxon>
        <taxon>Rhodocollybia</taxon>
    </lineage>
</organism>
<evidence type="ECO:0000256" key="1">
    <source>
        <dbReference type="SAM" id="Coils"/>
    </source>
</evidence>
<dbReference type="AlphaFoldDB" id="A0A9P5P8E2"/>
<feature type="compositionally biased region" description="Basic residues" evidence="2">
    <location>
        <begin position="336"/>
        <end position="347"/>
    </location>
</feature>
<feature type="compositionally biased region" description="Basic and acidic residues" evidence="2">
    <location>
        <begin position="366"/>
        <end position="376"/>
    </location>
</feature>
<dbReference type="Proteomes" id="UP000772434">
    <property type="component" value="Unassembled WGS sequence"/>
</dbReference>
<feature type="compositionally biased region" description="Basic and acidic residues" evidence="2">
    <location>
        <begin position="58"/>
        <end position="125"/>
    </location>
</feature>
<keyword evidence="1" id="KW-0175">Coiled coil</keyword>
<feature type="compositionally biased region" description="Basic and acidic residues" evidence="2">
    <location>
        <begin position="319"/>
        <end position="335"/>
    </location>
</feature>
<evidence type="ECO:0000313" key="3">
    <source>
        <dbReference type="EMBL" id="KAF9060824.1"/>
    </source>
</evidence>
<protein>
    <submittedName>
        <fullName evidence="3">Uncharacterized protein</fullName>
    </submittedName>
</protein>
<proteinExistence type="predicted"/>
<evidence type="ECO:0000313" key="4">
    <source>
        <dbReference type="Proteomes" id="UP000772434"/>
    </source>
</evidence>
<feature type="region of interest" description="Disordered" evidence="2">
    <location>
        <begin position="293"/>
        <end position="424"/>
    </location>
</feature>
<feature type="compositionally biased region" description="Basic and acidic residues" evidence="2">
    <location>
        <begin position="401"/>
        <end position="424"/>
    </location>
</feature>
<name>A0A9P5P8E2_9AGAR</name>
<reference evidence="3" key="1">
    <citation type="submission" date="2020-11" db="EMBL/GenBank/DDBJ databases">
        <authorList>
            <consortium name="DOE Joint Genome Institute"/>
            <person name="Ahrendt S."/>
            <person name="Riley R."/>
            <person name="Andreopoulos W."/>
            <person name="Labutti K."/>
            <person name="Pangilinan J."/>
            <person name="Ruiz-Duenas F.J."/>
            <person name="Barrasa J.M."/>
            <person name="Sanchez-Garcia M."/>
            <person name="Camarero S."/>
            <person name="Miyauchi S."/>
            <person name="Serrano A."/>
            <person name="Linde D."/>
            <person name="Babiker R."/>
            <person name="Drula E."/>
            <person name="Ayuso-Fernandez I."/>
            <person name="Pacheco R."/>
            <person name="Padilla G."/>
            <person name="Ferreira P."/>
            <person name="Barriuso J."/>
            <person name="Kellner H."/>
            <person name="Castanera R."/>
            <person name="Alfaro M."/>
            <person name="Ramirez L."/>
            <person name="Pisabarro A.G."/>
            <person name="Kuo A."/>
            <person name="Tritt A."/>
            <person name="Lipzen A."/>
            <person name="He G."/>
            <person name="Yan M."/>
            <person name="Ng V."/>
            <person name="Cullen D."/>
            <person name="Martin F."/>
            <person name="Rosso M.-N."/>
            <person name="Henrissat B."/>
            <person name="Hibbett D."/>
            <person name="Martinez A.T."/>
            <person name="Grigoriev I.V."/>
        </authorList>
    </citation>
    <scope>NUCLEOTIDE SEQUENCE</scope>
    <source>
        <strain evidence="3">AH 40177</strain>
    </source>
</reference>
<feature type="region of interest" description="Disordered" evidence="2">
    <location>
        <begin position="14"/>
        <end position="168"/>
    </location>
</feature>
<accession>A0A9P5P8E2</accession>
<evidence type="ECO:0000256" key="2">
    <source>
        <dbReference type="SAM" id="MobiDB-lite"/>
    </source>
</evidence>
<feature type="compositionally biased region" description="Acidic residues" evidence="2">
    <location>
        <begin position="391"/>
        <end position="400"/>
    </location>
</feature>
<dbReference type="OrthoDB" id="3062477at2759"/>
<gene>
    <name evidence="3" type="ORF">BDP27DRAFT_1429638</name>
</gene>
<feature type="region of interest" description="Disordered" evidence="2">
    <location>
        <begin position="628"/>
        <end position="653"/>
    </location>
</feature>
<comment type="caution">
    <text evidence="3">The sequence shown here is derived from an EMBL/GenBank/DDBJ whole genome shotgun (WGS) entry which is preliminary data.</text>
</comment>
<dbReference type="EMBL" id="JADNRY010000226">
    <property type="protein sequence ID" value="KAF9060824.1"/>
    <property type="molecule type" value="Genomic_DNA"/>
</dbReference>
<keyword evidence="4" id="KW-1185">Reference proteome</keyword>